<feature type="compositionally biased region" description="Pro residues" evidence="1">
    <location>
        <begin position="483"/>
        <end position="493"/>
    </location>
</feature>
<comment type="caution">
    <text evidence="3">The sequence shown here is derived from an EMBL/GenBank/DDBJ whole genome shotgun (WGS) entry which is preliminary data.</text>
</comment>
<dbReference type="GeneID" id="87890354"/>
<protein>
    <recommendedName>
        <fullName evidence="2">CID domain-containing protein</fullName>
    </recommendedName>
</protein>
<feature type="compositionally biased region" description="Pro residues" evidence="1">
    <location>
        <begin position="566"/>
        <end position="583"/>
    </location>
</feature>
<reference evidence="3" key="2">
    <citation type="submission" date="2023-06" db="EMBL/GenBank/DDBJ databases">
        <authorList>
            <consortium name="Lawrence Berkeley National Laboratory"/>
            <person name="Mondo S.J."/>
            <person name="Hensen N."/>
            <person name="Bonometti L."/>
            <person name="Westerberg I."/>
            <person name="Brannstrom I.O."/>
            <person name="Guillou S."/>
            <person name="Cros-Aarteil S."/>
            <person name="Calhoun S."/>
            <person name="Haridas S."/>
            <person name="Kuo A."/>
            <person name="Pangilinan J."/>
            <person name="Riley R."/>
            <person name="Labutti K."/>
            <person name="Andreopoulos B."/>
            <person name="Lipzen A."/>
            <person name="Chen C."/>
            <person name="Yanf M."/>
            <person name="Daum C."/>
            <person name="Ng V."/>
            <person name="Clum A."/>
            <person name="Steindorff A."/>
            <person name="Ohm R."/>
            <person name="Martin F."/>
            <person name="Silar P."/>
            <person name="Natvig D."/>
            <person name="Lalanne C."/>
            <person name="Gautier V."/>
            <person name="Ament-Velasquez S.L."/>
            <person name="Kruys A."/>
            <person name="Hutchinson M.I."/>
            <person name="Powell A.J."/>
            <person name="Barry K."/>
            <person name="Miller A.N."/>
            <person name="Grigoriev I.V."/>
            <person name="Debuchy R."/>
            <person name="Gladieux P."/>
            <person name="Thoren M.H."/>
            <person name="Johannesson H."/>
        </authorList>
    </citation>
    <scope>NUCLEOTIDE SEQUENCE</scope>
    <source>
        <strain evidence="3">CBS 333.67</strain>
    </source>
</reference>
<dbReference type="AlphaFoldDB" id="A0AAJ0GYM3"/>
<keyword evidence="4" id="KW-1185">Reference proteome</keyword>
<feature type="compositionally biased region" description="Basic residues" evidence="1">
    <location>
        <begin position="368"/>
        <end position="388"/>
    </location>
</feature>
<dbReference type="PANTHER" id="PTHR12323">
    <property type="entry name" value="SR-RELATED CTD ASSOCIATED FACTOR 6"/>
    <property type="match status" value="1"/>
</dbReference>
<dbReference type="RefSeq" id="XP_062723935.1">
    <property type="nucleotide sequence ID" value="XM_062871525.1"/>
</dbReference>
<name>A0AAJ0GYM3_9PEZI</name>
<dbReference type="PROSITE" id="PS51391">
    <property type="entry name" value="CID"/>
    <property type="match status" value="1"/>
</dbReference>
<feature type="compositionally biased region" description="Polar residues" evidence="1">
    <location>
        <begin position="444"/>
        <end position="453"/>
    </location>
</feature>
<dbReference type="Pfam" id="PF04818">
    <property type="entry name" value="CID"/>
    <property type="match status" value="1"/>
</dbReference>
<feature type="compositionally biased region" description="Low complexity" evidence="1">
    <location>
        <begin position="454"/>
        <end position="469"/>
    </location>
</feature>
<dbReference type="GO" id="GO:0048471">
    <property type="term" value="C:perinuclear region of cytoplasm"/>
    <property type="evidence" value="ECO:0007669"/>
    <property type="project" value="TreeGrafter"/>
</dbReference>
<dbReference type="InterPro" id="IPR008942">
    <property type="entry name" value="ENTH_VHS"/>
</dbReference>
<proteinExistence type="predicted"/>
<dbReference type="InterPro" id="IPR006569">
    <property type="entry name" value="CID_dom"/>
</dbReference>
<evidence type="ECO:0000313" key="3">
    <source>
        <dbReference type="EMBL" id="KAK3308155.1"/>
    </source>
</evidence>
<feature type="compositionally biased region" description="Basic and acidic residues" evidence="1">
    <location>
        <begin position="333"/>
        <end position="345"/>
    </location>
</feature>
<feature type="compositionally biased region" description="Pro residues" evidence="1">
    <location>
        <begin position="527"/>
        <end position="549"/>
    </location>
</feature>
<dbReference type="Gene3D" id="1.25.40.90">
    <property type="match status" value="1"/>
</dbReference>
<sequence>MASAELIVAKTALSGALFRADPRPCSRDDIESMIALVNSTVAECSPPNVQRCKQWALSNLVPSSARVASFCKYLAALSKSFGGEKDAVSPDSQRKRLPSAKRRRLHVLYILNDILYHVKHRNHDETFAQKLEPTLPVLVGSAASFKNCPKHIRKIHDLIGLWEEKGYFPRSFIQQLRTAVDEGLSLPKEGQNGDEADNSASALAKAAKTAPWVMPAMHGDPSIPWYDLPAGNWLPVLEPNSTRPMNPSMIKPLVLAQGPADKSLVEAVKNLLADVDRIYSKEANFDEPASDINRLGERVEIDEITGETVGGDTYYGWSRAFCEKMKRRRRGRSDRNDRADREARRGRNGSSPSRSRSESQSRSWSSRSRSRTSSRSARHATFKGKRRSVSPQDRRRGRGRSRSRTPSNRSRNRSYRRSRSRLRSRSPQRSQTRSMPRGDRYQQERYNQNGDYQPQSPDFSPSRSRSRSWSPPPPRSNEAPRPGFIPPNPPPPGSWNQQHPPLFPPSMPFPIPPPSIPPQPGFGLGFPIPPPQPPNYQGPWPPAPPPIPPLAMGQQPNFFVPGGNAVPPPLPGSWAPPPPPPQAPGGHRNGFYQQGRRG</sequence>
<reference evidence="3" key="1">
    <citation type="journal article" date="2023" name="Mol. Phylogenet. Evol.">
        <title>Genome-scale phylogeny and comparative genomics of the fungal order Sordariales.</title>
        <authorList>
            <person name="Hensen N."/>
            <person name="Bonometti L."/>
            <person name="Westerberg I."/>
            <person name="Brannstrom I.O."/>
            <person name="Guillou S."/>
            <person name="Cros-Aarteil S."/>
            <person name="Calhoun S."/>
            <person name="Haridas S."/>
            <person name="Kuo A."/>
            <person name="Mondo S."/>
            <person name="Pangilinan J."/>
            <person name="Riley R."/>
            <person name="LaButti K."/>
            <person name="Andreopoulos B."/>
            <person name="Lipzen A."/>
            <person name="Chen C."/>
            <person name="Yan M."/>
            <person name="Daum C."/>
            <person name="Ng V."/>
            <person name="Clum A."/>
            <person name="Steindorff A."/>
            <person name="Ohm R.A."/>
            <person name="Martin F."/>
            <person name="Silar P."/>
            <person name="Natvig D.O."/>
            <person name="Lalanne C."/>
            <person name="Gautier V."/>
            <person name="Ament-Velasquez S.L."/>
            <person name="Kruys A."/>
            <person name="Hutchinson M.I."/>
            <person name="Powell A.J."/>
            <person name="Barry K."/>
            <person name="Miller A.N."/>
            <person name="Grigoriev I.V."/>
            <person name="Debuchy R."/>
            <person name="Gladieux P."/>
            <person name="Hiltunen Thoren M."/>
            <person name="Johannesson H."/>
        </authorList>
    </citation>
    <scope>NUCLEOTIDE SEQUENCE</scope>
    <source>
        <strain evidence="3">CBS 333.67</strain>
    </source>
</reference>
<dbReference type="SMART" id="SM00582">
    <property type="entry name" value="RPR"/>
    <property type="match status" value="1"/>
</dbReference>
<dbReference type="PANTHER" id="PTHR12323:SF0">
    <property type="entry name" value="CALCIUM HOMEOSTASIS ENDOPLASMIC RETICULUM PROTEIN"/>
    <property type="match status" value="1"/>
</dbReference>
<dbReference type="EMBL" id="JAUDZG010000002">
    <property type="protein sequence ID" value="KAK3308155.1"/>
    <property type="molecule type" value="Genomic_DNA"/>
</dbReference>
<evidence type="ECO:0000256" key="1">
    <source>
        <dbReference type="SAM" id="MobiDB-lite"/>
    </source>
</evidence>
<feature type="compositionally biased region" description="Pro residues" evidence="1">
    <location>
        <begin position="501"/>
        <end position="520"/>
    </location>
</feature>
<feature type="region of interest" description="Disordered" evidence="1">
    <location>
        <begin position="326"/>
        <end position="598"/>
    </location>
</feature>
<feature type="compositionally biased region" description="Low complexity" evidence="1">
    <location>
        <begin position="348"/>
        <end position="367"/>
    </location>
</feature>
<accession>A0AAJ0GYM3</accession>
<feature type="domain" description="CID" evidence="2">
    <location>
        <begin position="25"/>
        <end position="184"/>
    </location>
</feature>
<evidence type="ECO:0000259" key="2">
    <source>
        <dbReference type="PROSITE" id="PS51391"/>
    </source>
</evidence>
<gene>
    <name evidence="3" type="ORF">B0T15DRAFT_99326</name>
</gene>
<dbReference type="Proteomes" id="UP001273166">
    <property type="component" value="Unassembled WGS sequence"/>
</dbReference>
<dbReference type="GO" id="GO:0006874">
    <property type="term" value="P:intracellular calcium ion homeostasis"/>
    <property type="evidence" value="ECO:0007669"/>
    <property type="project" value="TreeGrafter"/>
</dbReference>
<evidence type="ECO:0000313" key="4">
    <source>
        <dbReference type="Proteomes" id="UP001273166"/>
    </source>
</evidence>
<organism evidence="3 4">
    <name type="scientific">Chaetomium strumarium</name>
    <dbReference type="NCBI Taxonomy" id="1170767"/>
    <lineage>
        <taxon>Eukaryota</taxon>
        <taxon>Fungi</taxon>
        <taxon>Dikarya</taxon>
        <taxon>Ascomycota</taxon>
        <taxon>Pezizomycotina</taxon>
        <taxon>Sordariomycetes</taxon>
        <taxon>Sordariomycetidae</taxon>
        <taxon>Sordariales</taxon>
        <taxon>Chaetomiaceae</taxon>
        <taxon>Chaetomium</taxon>
    </lineage>
</organism>
<feature type="compositionally biased region" description="Basic residues" evidence="1">
    <location>
        <begin position="410"/>
        <end position="426"/>
    </location>
</feature>